<dbReference type="Pfam" id="PF13411">
    <property type="entry name" value="MerR_1"/>
    <property type="match status" value="1"/>
</dbReference>
<dbReference type="PANTHER" id="PTHR30204:SF98">
    <property type="entry name" value="HTH-TYPE TRANSCRIPTIONAL REGULATOR ADHR"/>
    <property type="match status" value="1"/>
</dbReference>
<gene>
    <name evidence="4" type="ORF">BSZ40_00645</name>
</gene>
<dbReference type="AlphaFoldDB" id="A0A1Q5PYG7"/>
<name>A0A1Q5PYG7_9ACTO</name>
<dbReference type="InterPro" id="IPR047057">
    <property type="entry name" value="MerR_fam"/>
</dbReference>
<keyword evidence="5" id="KW-1185">Reference proteome</keyword>
<dbReference type="PANTHER" id="PTHR30204">
    <property type="entry name" value="REDOX-CYCLING DRUG-SENSING TRANSCRIPTIONAL ACTIVATOR SOXR"/>
    <property type="match status" value="1"/>
</dbReference>
<dbReference type="InterPro" id="IPR000551">
    <property type="entry name" value="MerR-type_HTH_dom"/>
</dbReference>
<dbReference type="PROSITE" id="PS00552">
    <property type="entry name" value="HTH_MERR_1"/>
    <property type="match status" value="1"/>
</dbReference>
<keyword evidence="2" id="KW-0175">Coiled coil</keyword>
<sequence>MSQGLRIGEMSARTGVSAHTLRYYERVGLLQVVARDSGGRRRYSEADVTWVWFLLRLRQTDMPIAQMQHYAQLRRQGEGTMRQRLELLRAHGQELAARIEQLQEHQRALAAKIAFYEAEIRRPAEQEG</sequence>
<accession>A0A1Q5PYG7</accession>
<evidence type="ECO:0000313" key="4">
    <source>
        <dbReference type="EMBL" id="OKL52654.1"/>
    </source>
</evidence>
<dbReference type="Proteomes" id="UP000185612">
    <property type="component" value="Unassembled WGS sequence"/>
</dbReference>
<dbReference type="SUPFAM" id="SSF46955">
    <property type="entry name" value="Putative DNA-binding domain"/>
    <property type="match status" value="1"/>
</dbReference>
<dbReference type="GO" id="GO:0003677">
    <property type="term" value="F:DNA binding"/>
    <property type="evidence" value="ECO:0007669"/>
    <property type="project" value="UniProtKB-KW"/>
</dbReference>
<dbReference type="SMART" id="SM00422">
    <property type="entry name" value="HTH_MERR"/>
    <property type="match status" value="1"/>
</dbReference>
<dbReference type="GO" id="GO:0003700">
    <property type="term" value="F:DNA-binding transcription factor activity"/>
    <property type="evidence" value="ECO:0007669"/>
    <property type="project" value="InterPro"/>
</dbReference>
<dbReference type="PROSITE" id="PS50937">
    <property type="entry name" value="HTH_MERR_2"/>
    <property type="match status" value="1"/>
</dbReference>
<feature type="coiled-coil region" evidence="2">
    <location>
        <begin position="85"/>
        <end position="119"/>
    </location>
</feature>
<evidence type="ECO:0000259" key="3">
    <source>
        <dbReference type="PROSITE" id="PS50937"/>
    </source>
</evidence>
<dbReference type="Gene3D" id="1.10.1660.10">
    <property type="match status" value="1"/>
</dbReference>
<dbReference type="OrthoDB" id="9802039at2"/>
<protein>
    <recommendedName>
        <fullName evidence="3">HTH merR-type domain-containing protein</fullName>
    </recommendedName>
</protein>
<feature type="domain" description="HTH merR-type" evidence="3">
    <location>
        <begin position="4"/>
        <end position="73"/>
    </location>
</feature>
<evidence type="ECO:0000256" key="2">
    <source>
        <dbReference type="SAM" id="Coils"/>
    </source>
</evidence>
<dbReference type="RefSeq" id="WP_073822227.1">
    <property type="nucleotide sequence ID" value="NZ_MQVS01000001.1"/>
</dbReference>
<dbReference type="InParanoid" id="A0A1Q5PYG7"/>
<dbReference type="STRING" id="52770.BSZ40_00645"/>
<organism evidence="4 5">
    <name type="scientific">Buchananella hordeovulneris</name>
    <dbReference type="NCBI Taxonomy" id="52770"/>
    <lineage>
        <taxon>Bacteria</taxon>
        <taxon>Bacillati</taxon>
        <taxon>Actinomycetota</taxon>
        <taxon>Actinomycetes</taxon>
        <taxon>Actinomycetales</taxon>
        <taxon>Actinomycetaceae</taxon>
        <taxon>Buchananella</taxon>
    </lineage>
</organism>
<dbReference type="EMBL" id="MQVS01000001">
    <property type="protein sequence ID" value="OKL52654.1"/>
    <property type="molecule type" value="Genomic_DNA"/>
</dbReference>
<dbReference type="InterPro" id="IPR009061">
    <property type="entry name" value="DNA-bd_dom_put_sf"/>
</dbReference>
<dbReference type="PRINTS" id="PR00040">
    <property type="entry name" value="HTHMERR"/>
</dbReference>
<keyword evidence="1" id="KW-0238">DNA-binding</keyword>
<reference evidence="5" key="1">
    <citation type="submission" date="2016-12" db="EMBL/GenBank/DDBJ databases">
        <authorList>
            <person name="Meng X."/>
        </authorList>
    </citation>
    <scope>NUCLEOTIDE SEQUENCE [LARGE SCALE GENOMIC DNA]</scope>
    <source>
        <strain evidence="5">DSM 20732</strain>
    </source>
</reference>
<dbReference type="CDD" id="cd01109">
    <property type="entry name" value="HTH_YyaN"/>
    <property type="match status" value="1"/>
</dbReference>
<comment type="caution">
    <text evidence="4">The sequence shown here is derived from an EMBL/GenBank/DDBJ whole genome shotgun (WGS) entry which is preliminary data.</text>
</comment>
<evidence type="ECO:0000256" key="1">
    <source>
        <dbReference type="ARBA" id="ARBA00023125"/>
    </source>
</evidence>
<proteinExistence type="predicted"/>
<evidence type="ECO:0000313" key="5">
    <source>
        <dbReference type="Proteomes" id="UP000185612"/>
    </source>
</evidence>